<feature type="chain" id="PRO_5046621869" evidence="1">
    <location>
        <begin position="28"/>
        <end position="131"/>
    </location>
</feature>
<name>A0ABS5F541_9PROT</name>
<organism evidence="2 3">
    <name type="scientific">Plastoroseomonas hellenica</name>
    <dbReference type="NCBI Taxonomy" id="2687306"/>
    <lineage>
        <taxon>Bacteria</taxon>
        <taxon>Pseudomonadati</taxon>
        <taxon>Pseudomonadota</taxon>
        <taxon>Alphaproteobacteria</taxon>
        <taxon>Acetobacterales</taxon>
        <taxon>Acetobacteraceae</taxon>
        <taxon>Plastoroseomonas</taxon>
    </lineage>
</organism>
<gene>
    <name evidence="2" type="ORF">GXW71_25235</name>
</gene>
<proteinExistence type="predicted"/>
<evidence type="ECO:0000256" key="1">
    <source>
        <dbReference type="SAM" id="SignalP"/>
    </source>
</evidence>
<dbReference type="Proteomes" id="UP001196870">
    <property type="component" value="Unassembled WGS sequence"/>
</dbReference>
<accession>A0ABS5F541</accession>
<protein>
    <submittedName>
        <fullName evidence="2">Uncharacterized protein</fullName>
    </submittedName>
</protein>
<feature type="signal peptide" evidence="1">
    <location>
        <begin position="1"/>
        <end position="27"/>
    </location>
</feature>
<dbReference type="RefSeq" id="WP_211855463.1">
    <property type="nucleotide sequence ID" value="NZ_JAAGBB010000039.1"/>
</dbReference>
<evidence type="ECO:0000313" key="2">
    <source>
        <dbReference type="EMBL" id="MBR0667684.1"/>
    </source>
</evidence>
<dbReference type="EMBL" id="JAAGBB010000039">
    <property type="protein sequence ID" value="MBR0667684.1"/>
    <property type="molecule type" value="Genomic_DNA"/>
</dbReference>
<reference evidence="3" key="1">
    <citation type="journal article" date="2021" name="Syst. Appl. Microbiol.">
        <title>Roseomonas hellenica sp. nov., isolated from roots of wild-growing Alkanna tinctoria.</title>
        <authorList>
            <person name="Rat A."/>
            <person name="Naranjo H.D."/>
            <person name="Lebbe L."/>
            <person name="Cnockaert M."/>
            <person name="Krigas N."/>
            <person name="Grigoriadou K."/>
            <person name="Maloupa E."/>
            <person name="Willems A."/>
        </authorList>
    </citation>
    <scope>NUCLEOTIDE SEQUENCE [LARGE SCALE GENOMIC DNA]</scope>
    <source>
        <strain evidence="3">LMG 31523</strain>
    </source>
</reference>
<sequence length="131" mass="14025">MPERFMMLRRATLSFCLILLSAGAALAQKGDPGQAAPAPNGSPSLRLQNATPNIVNNVYASPSSDSNWGEDRLGANEVIQPRGNRAFSLPPGECVYDVRVVYQGGVAEERLRVDACSDAIVALPMAAQRLR</sequence>
<evidence type="ECO:0000313" key="3">
    <source>
        <dbReference type="Proteomes" id="UP001196870"/>
    </source>
</evidence>
<keyword evidence="1" id="KW-0732">Signal</keyword>
<comment type="caution">
    <text evidence="2">The sequence shown here is derived from an EMBL/GenBank/DDBJ whole genome shotgun (WGS) entry which is preliminary data.</text>
</comment>
<keyword evidence="3" id="KW-1185">Reference proteome</keyword>